<evidence type="ECO:0000256" key="2">
    <source>
        <dbReference type="SAM" id="SignalP"/>
    </source>
</evidence>
<proteinExistence type="predicted"/>
<feature type="region of interest" description="Disordered" evidence="1">
    <location>
        <begin position="326"/>
        <end position="382"/>
    </location>
</feature>
<evidence type="ECO:0000313" key="4">
    <source>
        <dbReference type="Proteomes" id="UP000664288"/>
    </source>
</evidence>
<accession>A0ABS3J906</accession>
<dbReference type="Proteomes" id="UP000664288">
    <property type="component" value="Unassembled WGS sequence"/>
</dbReference>
<dbReference type="InterPro" id="IPR029045">
    <property type="entry name" value="ClpP/crotonase-like_dom_sf"/>
</dbReference>
<sequence>MPFVTPVRRLGAALCLLAGFLAAPRPAAAFDDPAWWNGEIARAEADADRLWDVMAKKGTFAVGTALNEVDVDVHTCHILSIFLDKQHLTPKLVAKVEHEPDSDPGFDEGVEGNSRSNWANLAKTFLAESQVERIRAWNLDCVGKFGISGRDYIREGDRRALVERDGDGIRVLGNVEKGFAEELEAAVAANPGVTRILLGSAGGNVGEAVKAGRFIREKKLDTELYNNCESACSLVFLGGVERRIWSPYPTLGFHRISSGGKAIADRSEVYDKVRAYADELGADGARVVGFMKKAGVKSMHRPEMDALCAANVATAVQRVCFGEPPQASAATGAGDETAAAAANGGEAAPVTTDPSGATESPVAGALANGTVDPADSLVSNSQHRQACADMRAQRQRLAEADPNIARSLAAGGTSADTDGIVAIFDAMLRDHGC</sequence>
<keyword evidence="2" id="KW-0732">Signal</keyword>
<dbReference type="EMBL" id="JAFMPY010000021">
    <property type="protein sequence ID" value="MBO0905408.1"/>
    <property type="molecule type" value="Genomic_DNA"/>
</dbReference>
<dbReference type="RefSeq" id="WP_207352043.1">
    <property type="nucleotide sequence ID" value="NZ_JAFMPY010000021.1"/>
</dbReference>
<reference evidence="3 4" key="1">
    <citation type="submission" date="2021-03" db="EMBL/GenBank/DDBJ databases">
        <title>Whole genome sequence of Jiella sp. MQZ13P-4.</title>
        <authorList>
            <person name="Tuo L."/>
        </authorList>
    </citation>
    <scope>NUCLEOTIDE SEQUENCE [LARGE SCALE GENOMIC DNA]</scope>
    <source>
        <strain evidence="3 4">MQZ13P-4</strain>
    </source>
</reference>
<evidence type="ECO:0000256" key="1">
    <source>
        <dbReference type="SAM" id="MobiDB-lite"/>
    </source>
</evidence>
<keyword evidence="4" id="KW-1185">Reference proteome</keyword>
<organism evidence="3 4">
    <name type="scientific">Jiella sonneratiae</name>
    <dbReference type="NCBI Taxonomy" id="2816856"/>
    <lineage>
        <taxon>Bacteria</taxon>
        <taxon>Pseudomonadati</taxon>
        <taxon>Pseudomonadota</taxon>
        <taxon>Alphaproteobacteria</taxon>
        <taxon>Hyphomicrobiales</taxon>
        <taxon>Aurantimonadaceae</taxon>
        <taxon>Jiella</taxon>
    </lineage>
</organism>
<feature type="compositionally biased region" description="Low complexity" evidence="1">
    <location>
        <begin position="327"/>
        <end position="348"/>
    </location>
</feature>
<dbReference type="SUPFAM" id="SSF52096">
    <property type="entry name" value="ClpP/crotonase"/>
    <property type="match status" value="1"/>
</dbReference>
<protein>
    <submittedName>
        <fullName evidence="3">Uncharacterized protein</fullName>
    </submittedName>
</protein>
<gene>
    <name evidence="3" type="ORF">J1C47_17325</name>
</gene>
<comment type="caution">
    <text evidence="3">The sequence shown here is derived from an EMBL/GenBank/DDBJ whole genome shotgun (WGS) entry which is preliminary data.</text>
</comment>
<evidence type="ECO:0000313" key="3">
    <source>
        <dbReference type="EMBL" id="MBO0905408.1"/>
    </source>
</evidence>
<feature type="signal peptide" evidence="2">
    <location>
        <begin position="1"/>
        <end position="29"/>
    </location>
</feature>
<name>A0ABS3J906_9HYPH</name>
<feature type="chain" id="PRO_5045402526" evidence="2">
    <location>
        <begin position="30"/>
        <end position="433"/>
    </location>
</feature>